<evidence type="ECO:0000313" key="4">
    <source>
        <dbReference type="Proteomes" id="UP000017052"/>
    </source>
</evidence>
<protein>
    <submittedName>
        <fullName evidence="3">Uncharacterized protein</fullName>
    </submittedName>
</protein>
<evidence type="ECO:0000256" key="1">
    <source>
        <dbReference type="SAM" id="MobiDB-lite"/>
    </source>
</evidence>
<proteinExistence type="predicted"/>
<organism evidence="3 4">
    <name type="scientific">Propionibacterium acidifaciens F0233</name>
    <dbReference type="NCBI Taxonomy" id="553198"/>
    <lineage>
        <taxon>Bacteria</taxon>
        <taxon>Bacillati</taxon>
        <taxon>Actinomycetota</taxon>
        <taxon>Actinomycetes</taxon>
        <taxon>Propionibacteriales</taxon>
        <taxon>Propionibacteriaceae</taxon>
        <taxon>Propionibacterium</taxon>
    </lineage>
</organism>
<feature type="region of interest" description="Disordered" evidence="1">
    <location>
        <begin position="1"/>
        <end position="28"/>
    </location>
</feature>
<keyword evidence="2" id="KW-0812">Transmembrane</keyword>
<keyword evidence="4" id="KW-1185">Reference proteome</keyword>
<comment type="caution">
    <text evidence="3">The sequence shown here is derived from an EMBL/GenBank/DDBJ whole genome shotgun (WGS) entry which is preliminary data.</text>
</comment>
<reference evidence="3" key="1">
    <citation type="submission" date="2013-08" db="EMBL/GenBank/DDBJ databases">
        <authorList>
            <person name="Durkin A.S."/>
            <person name="Haft D.R."/>
            <person name="McCorrison J."/>
            <person name="Torralba M."/>
            <person name="Gillis M."/>
            <person name="Haft D.H."/>
            <person name="Methe B."/>
            <person name="Sutton G."/>
            <person name="Nelson K.E."/>
        </authorList>
    </citation>
    <scope>NUCLEOTIDE SEQUENCE [LARGE SCALE GENOMIC DNA]</scope>
    <source>
        <strain evidence="3">F0233</strain>
    </source>
</reference>
<feature type="transmembrane region" description="Helical" evidence="2">
    <location>
        <begin position="90"/>
        <end position="111"/>
    </location>
</feature>
<feature type="transmembrane region" description="Helical" evidence="2">
    <location>
        <begin position="117"/>
        <end position="139"/>
    </location>
</feature>
<gene>
    <name evidence="3" type="ORF">HMPREF0682_1691</name>
</gene>
<sequence>MRASSAGRRRTIPHDDHPSGTGGSEATMSSGILHRTSATTTAAPHSDRRPGAVHARAVAELDMERRMIEDRIRFPIPHLAARAPWTRRHALRCATAVEAALLAVLLTTGAGTNPGRLVATVPAALLLGGLVVLAVNIVVIPYRNERLGAANGRIDERNESIRIENRRMMAELARIDERRAGLDAWFARCAAAGRIVPGC</sequence>
<dbReference type="Proteomes" id="UP000017052">
    <property type="component" value="Unassembled WGS sequence"/>
</dbReference>
<name>U2QEU9_9ACTN</name>
<dbReference type="AlphaFoldDB" id="U2QEU9"/>
<keyword evidence="2" id="KW-1133">Transmembrane helix</keyword>
<evidence type="ECO:0000256" key="2">
    <source>
        <dbReference type="SAM" id="Phobius"/>
    </source>
</evidence>
<dbReference type="EMBL" id="ACVN02000200">
    <property type="protein sequence ID" value="ERK54941.1"/>
    <property type="molecule type" value="Genomic_DNA"/>
</dbReference>
<keyword evidence="2" id="KW-0472">Membrane</keyword>
<accession>U2QEU9</accession>
<evidence type="ECO:0000313" key="3">
    <source>
        <dbReference type="EMBL" id="ERK54941.1"/>
    </source>
</evidence>